<evidence type="ECO:0000313" key="1">
    <source>
        <dbReference type="EMBL" id="KAL2726127.1"/>
    </source>
</evidence>
<gene>
    <name evidence="1" type="ORF">V1477_017941</name>
</gene>
<dbReference type="Proteomes" id="UP001607303">
    <property type="component" value="Unassembled WGS sequence"/>
</dbReference>
<name>A0ABD2B0Q1_VESMC</name>
<dbReference type="AlphaFoldDB" id="A0ABD2B0Q1"/>
<organism evidence="1 2">
    <name type="scientific">Vespula maculifrons</name>
    <name type="common">Eastern yellow jacket</name>
    <name type="synonym">Wasp</name>
    <dbReference type="NCBI Taxonomy" id="7453"/>
    <lineage>
        <taxon>Eukaryota</taxon>
        <taxon>Metazoa</taxon>
        <taxon>Ecdysozoa</taxon>
        <taxon>Arthropoda</taxon>
        <taxon>Hexapoda</taxon>
        <taxon>Insecta</taxon>
        <taxon>Pterygota</taxon>
        <taxon>Neoptera</taxon>
        <taxon>Endopterygota</taxon>
        <taxon>Hymenoptera</taxon>
        <taxon>Apocrita</taxon>
        <taxon>Aculeata</taxon>
        <taxon>Vespoidea</taxon>
        <taxon>Vespidae</taxon>
        <taxon>Vespinae</taxon>
        <taxon>Vespula</taxon>
    </lineage>
</organism>
<reference evidence="1 2" key="1">
    <citation type="journal article" date="2024" name="Ann. Entomol. Soc. Am.">
        <title>Genomic analyses of the southern and eastern yellowjacket wasps (Hymenoptera: Vespidae) reveal evolutionary signatures of social life.</title>
        <authorList>
            <person name="Catto M.A."/>
            <person name="Caine P.B."/>
            <person name="Orr S.E."/>
            <person name="Hunt B.G."/>
            <person name="Goodisman M.A.D."/>
        </authorList>
    </citation>
    <scope>NUCLEOTIDE SEQUENCE [LARGE SCALE GENOMIC DNA]</scope>
    <source>
        <strain evidence="1">232</strain>
        <tissue evidence="1">Head and thorax</tissue>
    </source>
</reference>
<dbReference type="EMBL" id="JAYRBN010000109">
    <property type="protein sequence ID" value="KAL2726127.1"/>
    <property type="molecule type" value="Genomic_DNA"/>
</dbReference>
<comment type="caution">
    <text evidence="1">The sequence shown here is derived from an EMBL/GenBank/DDBJ whole genome shotgun (WGS) entry which is preliminary data.</text>
</comment>
<evidence type="ECO:0008006" key="3">
    <source>
        <dbReference type="Google" id="ProtNLM"/>
    </source>
</evidence>
<sequence>MTTSLVLQSNEFRNCHSALFELIVDDILEQSPIKGDTNKLRQHSPRSIQLYTLLEEMKLGIGLRAVKEEKKSNGNFIQIVISRIPYKRMLPLSTYSLDLSVEISSHIENLIGDSTGFYFYLPRKHLRSICMLFYNENVIL</sequence>
<accession>A0ABD2B0Q1</accession>
<keyword evidence="2" id="KW-1185">Reference proteome</keyword>
<proteinExistence type="predicted"/>
<protein>
    <recommendedName>
        <fullName evidence="3">Maturase K</fullName>
    </recommendedName>
</protein>
<evidence type="ECO:0000313" key="2">
    <source>
        <dbReference type="Proteomes" id="UP001607303"/>
    </source>
</evidence>